<keyword evidence="6" id="KW-1185">Reference proteome</keyword>
<comment type="caution">
    <text evidence="5">The sequence shown here is derived from an EMBL/GenBank/DDBJ whole genome shotgun (WGS) entry which is preliminary data.</text>
</comment>
<dbReference type="SUPFAM" id="SSF111369">
    <property type="entry name" value="HlyD-like secretion proteins"/>
    <property type="match status" value="1"/>
</dbReference>
<dbReference type="InterPro" id="IPR058637">
    <property type="entry name" value="YknX-like_C"/>
</dbReference>
<dbReference type="Gene3D" id="2.40.30.170">
    <property type="match status" value="1"/>
</dbReference>
<evidence type="ECO:0000259" key="2">
    <source>
        <dbReference type="Pfam" id="PF25893"/>
    </source>
</evidence>
<dbReference type="Pfam" id="PF25954">
    <property type="entry name" value="Beta-barrel_RND_2"/>
    <property type="match status" value="1"/>
</dbReference>
<feature type="domain" description="CzcB-like alpha-helical hairpin" evidence="2">
    <location>
        <begin position="139"/>
        <end position="186"/>
    </location>
</feature>
<gene>
    <name evidence="5" type="ORF">HW556_01550</name>
</gene>
<proteinExistence type="inferred from homology"/>
<evidence type="ECO:0000313" key="6">
    <source>
        <dbReference type="Proteomes" id="UP000626554"/>
    </source>
</evidence>
<dbReference type="InterPro" id="IPR006143">
    <property type="entry name" value="RND_pump_MFP"/>
</dbReference>
<evidence type="ECO:0000259" key="4">
    <source>
        <dbReference type="Pfam" id="PF25989"/>
    </source>
</evidence>
<organism evidence="5 6">
    <name type="scientific">Hymenobacter terrestris</name>
    <dbReference type="NCBI Taxonomy" id="2748310"/>
    <lineage>
        <taxon>Bacteria</taxon>
        <taxon>Pseudomonadati</taxon>
        <taxon>Bacteroidota</taxon>
        <taxon>Cytophagia</taxon>
        <taxon>Cytophagales</taxon>
        <taxon>Hymenobacteraceae</taxon>
        <taxon>Hymenobacter</taxon>
    </lineage>
</organism>
<dbReference type="Pfam" id="PF25893">
    <property type="entry name" value="HH_CzcB"/>
    <property type="match status" value="1"/>
</dbReference>
<dbReference type="EMBL" id="JABKAV010000002">
    <property type="protein sequence ID" value="NVO83555.1"/>
    <property type="molecule type" value="Genomic_DNA"/>
</dbReference>
<dbReference type="PANTHER" id="PTHR30469">
    <property type="entry name" value="MULTIDRUG RESISTANCE PROTEIN MDTA"/>
    <property type="match status" value="1"/>
</dbReference>
<evidence type="ECO:0000256" key="1">
    <source>
        <dbReference type="ARBA" id="ARBA00009477"/>
    </source>
</evidence>
<sequence length="386" mass="41591">MRPLSFLKANSHKLAANSFFVAIGLLAASCGAKDPAAELAKLKQEQASTQAKISELEATNGPSAEEVALQATPVSVIKVANEDFKSYLEVQGRVDFDQNATVSARAAGTLTTLSVKRGDQVRKGQTLATVDGSVLDASVAELKVRMDLAKVIYEKQKRLWDQQIGTEIQFLQARNNYRALQSNLSTLNRQRELYRVVAPFGGTVDDVLPKLGETVAPGAPVVKLLSNSGSGKIVVDVSEAYANSIKVGDKALVTIPDLGENDLNATVRVVTSTINPTSRTFTIELRLADPGKAGRLRPNMVTNVRILNYNRQNATVLPVDLVQRDEQNSYVLVVDDKGGKKVATKRIIKVGNTYNGKVEVTEGLQTGDQVISAGYQNLNEGQAVTL</sequence>
<dbReference type="Proteomes" id="UP000626554">
    <property type="component" value="Unassembled WGS sequence"/>
</dbReference>
<dbReference type="RefSeq" id="WP_176897322.1">
    <property type="nucleotide sequence ID" value="NZ_JABKAV010000002.1"/>
</dbReference>
<feature type="domain" description="YknX-like C-terminal permuted SH3-like" evidence="4">
    <location>
        <begin position="315"/>
        <end position="385"/>
    </location>
</feature>
<dbReference type="InterPro" id="IPR058792">
    <property type="entry name" value="Beta-barrel_RND_2"/>
</dbReference>
<dbReference type="InterPro" id="IPR058648">
    <property type="entry name" value="HH_CzcB-like"/>
</dbReference>
<evidence type="ECO:0000259" key="3">
    <source>
        <dbReference type="Pfam" id="PF25954"/>
    </source>
</evidence>
<protein>
    <submittedName>
        <fullName evidence="5">Efflux RND transporter periplasmic adaptor subunit</fullName>
    </submittedName>
</protein>
<dbReference type="Pfam" id="PF25989">
    <property type="entry name" value="YknX_C"/>
    <property type="match status" value="1"/>
</dbReference>
<dbReference type="Gene3D" id="2.40.420.20">
    <property type="match status" value="1"/>
</dbReference>
<feature type="domain" description="CusB-like beta-barrel" evidence="3">
    <location>
        <begin position="233"/>
        <end position="306"/>
    </location>
</feature>
<evidence type="ECO:0000313" key="5">
    <source>
        <dbReference type="EMBL" id="NVO83555.1"/>
    </source>
</evidence>
<dbReference type="Gene3D" id="2.40.50.100">
    <property type="match status" value="1"/>
</dbReference>
<accession>A0ABX2PXZ2</accession>
<reference evidence="5 6" key="1">
    <citation type="submission" date="2020-05" db="EMBL/GenBank/DDBJ databases">
        <title>Hymenobacter terrestris sp. nov. and Hymenobacter lapidiphilus sp. nov., isolated from regoliths in Antarctica.</title>
        <authorList>
            <person name="Sedlacek I."/>
            <person name="Pantucek R."/>
            <person name="Zeman M."/>
            <person name="Holochova P."/>
            <person name="Kralova S."/>
            <person name="Stankova E."/>
            <person name="Sedo O."/>
            <person name="Micenkova L."/>
            <person name="Svec P."/>
            <person name="Gupta V."/>
            <person name="Sood U."/>
            <person name="Korpole U.S."/>
            <person name="Lal R."/>
        </authorList>
    </citation>
    <scope>NUCLEOTIDE SEQUENCE [LARGE SCALE GENOMIC DNA]</scope>
    <source>
        <strain evidence="5 6">P5252</strain>
    </source>
</reference>
<dbReference type="PROSITE" id="PS51257">
    <property type="entry name" value="PROKAR_LIPOPROTEIN"/>
    <property type="match status" value="1"/>
</dbReference>
<comment type="similarity">
    <text evidence="1">Belongs to the membrane fusion protein (MFP) (TC 8.A.1) family.</text>
</comment>
<name>A0ABX2PXZ2_9BACT</name>
<dbReference type="NCBIfam" id="TIGR01730">
    <property type="entry name" value="RND_mfp"/>
    <property type="match status" value="1"/>
</dbReference>